<dbReference type="Proteomes" id="UP000521943">
    <property type="component" value="Unassembled WGS sequence"/>
</dbReference>
<protein>
    <recommendedName>
        <fullName evidence="2">Fungal-type protein kinase domain-containing protein</fullName>
    </recommendedName>
</protein>
<feature type="region of interest" description="Disordered" evidence="1">
    <location>
        <begin position="1"/>
        <end position="43"/>
    </location>
</feature>
<evidence type="ECO:0000313" key="3">
    <source>
        <dbReference type="EMBL" id="KAF6760680.1"/>
    </source>
</evidence>
<gene>
    <name evidence="3" type="ORF">DFP72DRAFT_1091862</name>
</gene>
<dbReference type="OrthoDB" id="5584477at2759"/>
<feature type="non-terminal residue" evidence="3">
    <location>
        <position position="470"/>
    </location>
</feature>
<proteinExistence type="predicted"/>
<reference evidence="3 4" key="1">
    <citation type="submission" date="2020-07" db="EMBL/GenBank/DDBJ databases">
        <title>Comparative genomics of pyrophilous fungi reveals a link between fire events and developmental genes.</title>
        <authorList>
            <consortium name="DOE Joint Genome Institute"/>
            <person name="Steindorff A.S."/>
            <person name="Carver A."/>
            <person name="Calhoun S."/>
            <person name="Stillman K."/>
            <person name="Liu H."/>
            <person name="Lipzen A."/>
            <person name="Pangilinan J."/>
            <person name="Labutti K."/>
            <person name="Bruns T.D."/>
            <person name="Grigoriev I.V."/>
        </authorList>
    </citation>
    <scope>NUCLEOTIDE SEQUENCE [LARGE SCALE GENOMIC DNA]</scope>
    <source>
        <strain evidence="3 4">CBS 144469</strain>
    </source>
</reference>
<feature type="region of interest" description="Disordered" evidence="1">
    <location>
        <begin position="76"/>
        <end position="109"/>
    </location>
</feature>
<dbReference type="EMBL" id="JACGCI010000011">
    <property type="protein sequence ID" value="KAF6760680.1"/>
    <property type="molecule type" value="Genomic_DNA"/>
</dbReference>
<dbReference type="PANTHER" id="PTHR38248:SF2">
    <property type="entry name" value="FUNK1 11"/>
    <property type="match status" value="1"/>
</dbReference>
<dbReference type="AlphaFoldDB" id="A0A8H6I836"/>
<name>A0A8H6I836_9AGAR</name>
<sequence>MSEPPPDLPGSDDTECPPTPTALNTMNLPAEVEENQAGGDYIDVPAEELEWANDPEGNANSEWLKSLDGVFASESISGSAATSEPATPIGSPRVSQPVEPERNSSTPLKFSTQNRLSSLDELRKVILEELGKRIYRVVPTFAPTLYRKEASLERIVKFLNDPSTGYSKSRWVELPERTNDEKILYDPFIKILSRIVQKFSGASTHGGTREVVNTSLVYFRHDDAKHGGTKPDISIKASGPSFQGLPANFGTPTQRELGIGWSNVASVLDVKCDSVKDTKITDHVRQAVLSCRQIFIHQPNRNYVRSLILTEKHACMVHLDRSGLYLTPYIEIHKDPYTFVRLIVGLATCDETVLGLDTSVQWVVDQQTGLKVSGTLDAFDDETQISTRYNLCMKSTPFVRPSIRGRGTTCYRATHPVTGEVVIIKDSWRTEGRTPEIEFLEAAREVDHQENAPGENLRHVTTFYQNISEC</sequence>
<evidence type="ECO:0000313" key="4">
    <source>
        <dbReference type="Proteomes" id="UP000521943"/>
    </source>
</evidence>
<keyword evidence="4" id="KW-1185">Reference proteome</keyword>
<evidence type="ECO:0000256" key="1">
    <source>
        <dbReference type="SAM" id="MobiDB-lite"/>
    </source>
</evidence>
<organism evidence="3 4">
    <name type="scientific">Ephemerocybe angulata</name>
    <dbReference type="NCBI Taxonomy" id="980116"/>
    <lineage>
        <taxon>Eukaryota</taxon>
        <taxon>Fungi</taxon>
        <taxon>Dikarya</taxon>
        <taxon>Basidiomycota</taxon>
        <taxon>Agaricomycotina</taxon>
        <taxon>Agaricomycetes</taxon>
        <taxon>Agaricomycetidae</taxon>
        <taxon>Agaricales</taxon>
        <taxon>Agaricineae</taxon>
        <taxon>Psathyrellaceae</taxon>
        <taxon>Ephemerocybe</taxon>
    </lineage>
</organism>
<feature type="compositionally biased region" description="Polar residues" evidence="1">
    <location>
        <begin position="76"/>
        <end position="85"/>
    </location>
</feature>
<dbReference type="PANTHER" id="PTHR38248">
    <property type="entry name" value="FUNK1 6"/>
    <property type="match status" value="1"/>
</dbReference>
<dbReference type="Pfam" id="PF17667">
    <property type="entry name" value="Pkinase_fungal"/>
    <property type="match status" value="1"/>
</dbReference>
<feature type="domain" description="Fungal-type protein kinase" evidence="2">
    <location>
        <begin position="259"/>
        <end position="446"/>
    </location>
</feature>
<accession>A0A8H6I836</accession>
<comment type="caution">
    <text evidence="3">The sequence shown here is derived from an EMBL/GenBank/DDBJ whole genome shotgun (WGS) entry which is preliminary data.</text>
</comment>
<evidence type="ECO:0000259" key="2">
    <source>
        <dbReference type="Pfam" id="PF17667"/>
    </source>
</evidence>
<dbReference type="InterPro" id="IPR040976">
    <property type="entry name" value="Pkinase_fungal"/>
</dbReference>